<dbReference type="RefSeq" id="WP_229517826.1">
    <property type="nucleotide sequence ID" value="NZ_AP024958.1"/>
</dbReference>
<protein>
    <submittedName>
        <fullName evidence="1">Uncharacterized protein</fullName>
    </submittedName>
</protein>
<proteinExistence type="predicted"/>
<keyword evidence="2" id="KW-1185">Reference proteome</keyword>
<accession>A0ABM7U0T6</accession>
<name>A0ABM7U0T6_9BURK</name>
<dbReference type="Proteomes" id="UP001319874">
    <property type="component" value="Chromosome 4"/>
</dbReference>
<dbReference type="EMBL" id="AP024958">
    <property type="protein sequence ID" value="BCZ84855.1"/>
    <property type="molecule type" value="Genomic_DNA"/>
</dbReference>
<organism evidence="1 2">
    <name type="scientific">Paraburkholderia terrae</name>
    <dbReference type="NCBI Taxonomy" id="311230"/>
    <lineage>
        <taxon>Bacteria</taxon>
        <taxon>Pseudomonadati</taxon>
        <taxon>Pseudomonadota</taxon>
        <taxon>Betaproteobacteria</taxon>
        <taxon>Burkholderiales</taxon>
        <taxon>Burkholderiaceae</taxon>
        <taxon>Paraburkholderia</taxon>
    </lineage>
</organism>
<reference evidence="1 2" key="1">
    <citation type="journal article" date="2022" name="Front. Microbiol.">
        <title>Identification and characterization of a novel class of self-sufficient cytochrome P450 hydroxylase involved in cyclohexanecarboxylate degradation in Paraburkholderia terrae strain KU-64.</title>
        <authorList>
            <person name="Yamamoto T."/>
            <person name="Hasegawa Y."/>
            <person name="Iwaki H."/>
        </authorList>
    </citation>
    <scope>NUCLEOTIDE SEQUENCE [LARGE SCALE GENOMIC DNA]</scope>
    <source>
        <strain evidence="1 2">KU-64</strain>
    </source>
</reference>
<gene>
    <name evidence="1" type="ORF">PTKU64_85300</name>
</gene>
<evidence type="ECO:0000313" key="2">
    <source>
        <dbReference type="Proteomes" id="UP001319874"/>
    </source>
</evidence>
<sequence>MTRTYEYNGFTLQVAVESGFCSRSTDCPSAHPGYVAVVRICEAGSAVPRLSPLRLGEAGGHPFDSEADALNGGYIAARTIVDDLFGQDLAERSVTPVRQSPGELPISAVLLSFRERAQGAAKERTCRM</sequence>
<evidence type="ECO:0000313" key="1">
    <source>
        <dbReference type="EMBL" id="BCZ84855.1"/>
    </source>
</evidence>